<dbReference type="InterPro" id="IPR003439">
    <property type="entry name" value="ABC_transporter-like_ATP-bd"/>
</dbReference>
<feature type="domain" description="ABC transporter" evidence="8">
    <location>
        <begin position="335"/>
        <end position="570"/>
    </location>
</feature>
<dbReference type="InterPro" id="IPR027417">
    <property type="entry name" value="P-loop_NTPase"/>
</dbReference>
<feature type="transmembrane region" description="Helical" evidence="7">
    <location>
        <begin position="63"/>
        <end position="83"/>
    </location>
</feature>
<evidence type="ECO:0000259" key="9">
    <source>
        <dbReference type="PROSITE" id="PS50929"/>
    </source>
</evidence>
<feature type="transmembrane region" description="Helical" evidence="7">
    <location>
        <begin position="258"/>
        <end position="284"/>
    </location>
</feature>
<keyword evidence="2 7" id="KW-0812">Transmembrane</keyword>
<evidence type="ECO:0000256" key="3">
    <source>
        <dbReference type="ARBA" id="ARBA00022741"/>
    </source>
</evidence>
<evidence type="ECO:0000256" key="6">
    <source>
        <dbReference type="ARBA" id="ARBA00023136"/>
    </source>
</evidence>
<dbReference type="SMART" id="SM00382">
    <property type="entry name" value="AAA"/>
    <property type="match status" value="1"/>
</dbReference>
<evidence type="ECO:0000313" key="11">
    <source>
        <dbReference type="Proteomes" id="UP001300261"/>
    </source>
</evidence>
<dbReference type="PANTHER" id="PTHR24221">
    <property type="entry name" value="ATP-BINDING CASSETTE SUB-FAMILY B"/>
    <property type="match status" value="1"/>
</dbReference>
<sequence length="580" mass="62277">MQKKPAGAGQSITLQHLAGFLRRNGAAHVRALFLYSVLVNVTLLAPSFHMMQVYDRVLTSGSGGTLVAITAIVLFALCVYAVGETVRGRVAQRLSAVYAIGVSRKLFARLGQPAAMDRSAAYIRDFAMARQFLSSRGFVSFFDLPFVPFYLALLLFVHPSICLLTVAGLGAMAAAGYFNFKWTEASREHSRAMDNEAAGFAQSVYSRSTEVRAFGMVPHLLTAWGRKMAEVLVAGEEAATVSSTLYAASRAIRQAIQVITMAWGAWLVLGGNMSGGMIFLASMISGRALAPLEQIIGGWENILRSLEAFNNIEDLTGPDKGLQRRPDLPQPEGHLRARNLVFSGLGGRPVLAGASLDVRPGEVVLLEGAPGAGKSVLMSILAGARSPEAGELLLDGALRDRWPQGQWGQVIGYCGEETGLLSGTIAQNISRFDPAAELDEVYRVTKALGVHELVLKLPQGYQTVISNSFDLLPAGGRKQIALARAFYGRPRVLLLDQPALFLDQKSEGALLNMLADAKREQAAIILVNRSPMLSRIVDRAVTIENGRIVASALPETARPRRTTHPARFAVPAGVTKSGAA</sequence>
<dbReference type="Gene3D" id="1.20.1560.10">
    <property type="entry name" value="ABC transporter type 1, transmembrane domain"/>
    <property type="match status" value="1"/>
</dbReference>
<comment type="caution">
    <text evidence="10">The sequence shown here is derived from an EMBL/GenBank/DDBJ whole genome shotgun (WGS) entry which is preliminary data.</text>
</comment>
<name>A0ABT3QW09_9HYPH</name>
<protein>
    <submittedName>
        <fullName evidence="10">ATP-binding cassette domain-containing protein</fullName>
    </submittedName>
</protein>
<keyword evidence="6 7" id="KW-0472">Membrane</keyword>
<feature type="domain" description="ABC transmembrane type-1" evidence="9">
    <location>
        <begin position="31"/>
        <end position="304"/>
    </location>
</feature>
<feature type="transmembrane region" description="Helical" evidence="7">
    <location>
        <begin position="163"/>
        <end position="180"/>
    </location>
</feature>
<keyword evidence="4 10" id="KW-0067">ATP-binding</keyword>
<evidence type="ECO:0000313" key="10">
    <source>
        <dbReference type="EMBL" id="MCX2721110.1"/>
    </source>
</evidence>
<dbReference type="InterPro" id="IPR003593">
    <property type="entry name" value="AAA+_ATPase"/>
</dbReference>
<dbReference type="InterPro" id="IPR011527">
    <property type="entry name" value="ABC1_TM_dom"/>
</dbReference>
<evidence type="ECO:0000256" key="4">
    <source>
        <dbReference type="ARBA" id="ARBA00022840"/>
    </source>
</evidence>
<dbReference type="InterPro" id="IPR036640">
    <property type="entry name" value="ABC1_TM_sf"/>
</dbReference>
<feature type="transmembrane region" description="Helical" evidence="7">
    <location>
        <begin position="32"/>
        <end position="51"/>
    </location>
</feature>
<evidence type="ECO:0000256" key="5">
    <source>
        <dbReference type="ARBA" id="ARBA00022989"/>
    </source>
</evidence>
<evidence type="ECO:0000259" key="8">
    <source>
        <dbReference type="PROSITE" id="PS50893"/>
    </source>
</evidence>
<accession>A0ABT3QW09</accession>
<feature type="transmembrane region" description="Helical" evidence="7">
    <location>
        <begin position="138"/>
        <end position="157"/>
    </location>
</feature>
<organism evidence="10 11">
    <name type="scientific">Roseibium salinum</name>
    <dbReference type="NCBI Taxonomy" id="1604349"/>
    <lineage>
        <taxon>Bacteria</taxon>
        <taxon>Pseudomonadati</taxon>
        <taxon>Pseudomonadota</taxon>
        <taxon>Alphaproteobacteria</taxon>
        <taxon>Hyphomicrobiales</taxon>
        <taxon>Stappiaceae</taxon>
        <taxon>Roseibium</taxon>
    </lineage>
</organism>
<evidence type="ECO:0000256" key="1">
    <source>
        <dbReference type="ARBA" id="ARBA00004651"/>
    </source>
</evidence>
<keyword evidence="11" id="KW-1185">Reference proteome</keyword>
<evidence type="ECO:0000256" key="2">
    <source>
        <dbReference type="ARBA" id="ARBA00022692"/>
    </source>
</evidence>
<dbReference type="GO" id="GO:0005524">
    <property type="term" value="F:ATP binding"/>
    <property type="evidence" value="ECO:0007669"/>
    <property type="project" value="UniProtKB-KW"/>
</dbReference>
<gene>
    <name evidence="10" type="ORF">ON753_01615</name>
</gene>
<dbReference type="Proteomes" id="UP001300261">
    <property type="component" value="Unassembled WGS sequence"/>
</dbReference>
<dbReference type="SUPFAM" id="SSF90123">
    <property type="entry name" value="ABC transporter transmembrane region"/>
    <property type="match status" value="1"/>
</dbReference>
<dbReference type="PROSITE" id="PS50929">
    <property type="entry name" value="ABC_TM1F"/>
    <property type="match status" value="1"/>
</dbReference>
<proteinExistence type="predicted"/>
<dbReference type="InterPro" id="IPR039421">
    <property type="entry name" value="Type_1_exporter"/>
</dbReference>
<dbReference type="PANTHER" id="PTHR24221:SF248">
    <property type="entry name" value="ABC TRANSPORTER TRANSMEMBRANE REGION"/>
    <property type="match status" value="1"/>
</dbReference>
<dbReference type="PROSITE" id="PS50893">
    <property type="entry name" value="ABC_TRANSPORTER_2"/>
    <property type="match status" value="1"/>
</dbReference>
<evidence type="ECO:0000256" key="7">
    <source>
        <dbReference type="SAM" id="Phobius"/>
    </source>
</evidence>
<keyword evidence="3" id="KW-0547">Nucleotide-binding</keyword>
<dbReference type="RefSeq" id="WP_265960806.1">
    <property type="nucleotide sequence ID" value="NZ_JAPEVI010000001.1"/>
</dbReference>
<dbReference type="Gene3D" id="3.40.50.300">
    <property type="entry name" value="P-loop containing nucleotide triphosphate hydrolases"/>
    <property type="match status" value="1"/>
</dbReference>
<comment type="subcellular location">
    <subcellularLocation>
        <location evidence="1">Cell membrane</location>
        <topology evidence="1">Multi-pass membrane protein</topology>
    </subcellularLocation>
</comment>
<reference evidence="10 11" key="1">
    <citation type="journal article" date="2016" name="Int. J. Syst. Evol. Microbiol.">
        <title>Labrenzia salina sp. nov., isolated from the rhizosphere of the halophyte Arthrocnemum macrostachyum.</title>
        <authorList>
            <person name="Camacho M."/>
            <person name="Redondo-Gomez S."/>
            <person name="Rodriguez-Llorente I."/>
            <person name="Rohde M."/>
            <person name="Sproer C."/>
            <person name="Schumann P."/>
            <person name="Klenk H.P."/>
            <person name="Montero-Calasanz M.D.C."/>
        </authorList>
    </citation>
    <scope>NUCLEOTIDE SEQUENCE [LARGE SCALE GENOMIC DNA]</scope>
    <source>
        <strain evidence="10 11">DSM 29163</strain>
    </source>
</reference>
<dbReference type="Pfam" id="PF00005">
    <property type="entry name" value="ABC_tran"/>
    <property type="match status" value="1"/>
</dbReference>
<keyword evidence="5 7" id="KW-1133">Transmembrane helix</keyword>
<dbReference type="SUPFAM" id="SSF52540">
    <property type="entry name" value="P-loop containing nucleoside triphosphate hydrolases"/>
    <property type="match status" value="1"/>
</dbReference>
<dbReference type="EMBL" id="JAPEVI010000001">
    <property type="protein sequence ID" value="MCX2721110.1"/>
    <property type="molecule type" value="Genomic_DNA"/>
</dbReference>